<gene>
    <name evidence="6" type="ORF">METZ01_LOCUS243761</name>
</gene>
<evidence type="ECO:0000256" key="3">
    <source>
        <dbReference type="ARBA" id="ARBA00022722"/>
    </source>
</evidence>
<keyword evidence="2" id="KW-0690">Ribosome biogenesis</keyword>
<proteinExistence type="inferred from homology"/>
<evidence type="ECO:0000259" key="5">
    <source>
        <dbReference type="SMART" id="SM00732"/>
    </source>
</evidence>
<feature type="domain" description="YqgF/RNase H-like" evidence="5">
    <location>
        <begin position="4"/>
        <end position="103"/>
    </location>
</feature>
<dbReference type="GO" id="GO:0016787">
    <property type="term" value="F:hydrolase activity"/>
    <property type="evidence" value="ECO:0007669"/>
    <property type="project" value="UniProtKB-KW"/>
</dbReference>
<keyword evidence="3" id="KW-0540">Nuclease</keyword>
<dbReference type="InterPro" id="IPR012337">
    <property type="entry name" value="RNaseH-like_sf"/>
</dbReference>
<dbReference type="GO" id="GO:0004518">
    <property type="term" value="F:nuclease activity"/>
    <property type="evidence" value="ECO:0007669"/>
    <property type="project" value="UniProtKB-KW"/>
</dbReference>
<dbReference type="Pfam" id="PF03652">
    <property type="entry name" value="RuvX"/>
    <property type="match status" value="1"/>
</dbReference>
<dbReference type="PANTHER" id="PTHR33317">
    <property type="entry name" value="POLYNUCLEOTIDYL TRANSFERASE, RIBONUCLEASE H-LIKE SUPERFAMILY PROTEIN"/>
    <property type="match status" value="1"/>
</dbReference>
<dbReference type="Gene3D" id="3.30.420.140">
    <property type="entry name" value="YqgF/RNase H-like domain"/>
    <property type="match status" value="1"/>
</dbReference>
<protein>
    <recommendedName>
        <fullName evidence="5">YqgF/RNase H-like domain-containing protein</fullName>
    </recommendedName>
</protein>
<organism evidence="6">
    <name type="scientific">marine metagenome</name>
    <dbReference type="NCBI Taxonomy" id="408172"/>
    <lineage>
        <taxon>unclassified sequences</taxon>
        <taxon>metagenomes</taxon>
        <taxon>ecological metagenomes</taxon>
    </lineage>
</organism>
<name>A0A382HVF7_9ZZZZ</name>
<dbReference type="InterPro" id="IPR006641">
    <property type="entry name" value="YqgF/RNaseH-like_dom"/>
</dbReference>
<sequence>MLTQPLMALDYGSRRTGVAISDELALFAHPRSALKGEGRKLFSQIKSLVSSENISEVIVGLPLTLEGGDSEQTKLTRKWIEQLREVLDIPITEWDERLTSIQADKILNEAGRSRKNRRSGERDSAAAAIILQTVLDSRRVEGEY</sequence>
<keyword evidence="1" id="KW-0963">Cytoplasm</keyword>
<keyword evidence="4" id="KW-0378">Hydrolase</keyword>
<evidence type="ECO:0000256" key="2">
    <source>
        <dbReference type="ARBA" id="ARBA00022517"/>
    </source>
</evidence>
<dbReference type="CDD" id="cd16964">
    <property type="entry name" value="YqgF"/>
    <property type="match status" value="1"/>
</dbReference>
<dbReference type="AlphaFoldDB" id="A0A382HVF7"/>
<dbReference type="SMART" id="SM00732">
    <property type="entry name" value="YqgFc"/>
    <property type="match status" value="1"/>
</dbReference>
<dbReference type="HAMAP" id="MF_00651">
    <property type="entry name" value="Nuclease_YqgF"/>
    <property type="match status" value="1"/>
</dbReference>
<dbReference type="PANTHER" id="PTHR33317:SF4">
    <property type="entry name" value="POLYNUCLEOTIDYL TRANSFERASE, RIBONUCLEASE H-LIKE SUPERFAMILY PROTEIN"/>
    <property type="match status" value="1"/>
</dbReference>
<reference evidence="6" key="1">
    <citation type="submission" date="2018-05" db="EMBL/GenBank/DDBJ databases">
        <authorList>
            <person name="Lanie J.A."/>
            <person name="Ng W.-L."/>
            <person name="Kazmierczak K.M."/>
            <person name="Andrzejewski T.M."/>
            <person name="Davidsen T.M."/>
            <person name="Wayne K.J."/>
            <person name="Tettelin H."/>
            <person name="Glass J.I."/>
            <person name="Rusch D."/>
            <person name="Podicherti R."/>
            <person name="Tsui H.-C.T."/>
            <person name="Winkler M.E."/>
        </authorList>
    </citation>
    <scope>NUCLEOTIDE SEQUENCE</scope>
</reference>
<dbReference type="GO" id="GO:0000967">
    <property type="term" value="P:rRNA 5'-end processing"/>
    <property type="evidence" value="ECO:0007669"/>
    <property type="project" value="TreeGrafter"/>
</dbReference>
<dbReference type="GO" id="GO:0005829">
    <property type="term" value="C:cytosol"/>
    <property type="evidence" value="ECO:0007669"/>
    <property type="project" value="TreeGrafter"/>
</dbReference>
<dbReference type="InterPro" id="IPR005227">
    <property type="entry name" value="YqgF"/>
</dbReference>
<accession>A0A382HVF7</accession>
<dbReference type="InterPro" id="IPR037027">
    <property type="entry name" value="YqgF/RNaseH-like_dom_sf"/>
</dbReference>
<dbReference type="SUPFAM" id="SSF53098">
    <property type="entry name" value="Ribonuclease H-like"/>
    <property type="match status" value="1"/>
</dbReference>
<evidence type="ECO:0000256" key="1">
    <source>
        <dbReference type="ARBA" id="ARBA00022490"/>
    </source>
</evidence>
<evidence type="ECO:0000256" key="4">
    <source>
        <dbReference type="ARBA" id="ARBA00022801"/>
    </source>
</evidence>
<dbReference type="EMBL" id="UINC01063355">
    <property type="protein sequence ID" value="SVB90907.1"/>
    <property type="molecule type" value="Genomic_DNA"/>
</dbReference>
<evidence type="ECO:0000313" key="6">
    <source>
        <dbReference type="EMBL" id="SVB90907.1"/>
    </source>
</evidence>
<dbReference type="NCBIfam" id="TIGR00250">
    <property type="entry name" value="RNAse_H_YqgF"/>
    <property type="match status" value="1"/>
</dbReference>